<organism evidence="4 5">
    <name type="scientific">Marilutibacter maris</name>
    <dbReference type="NCBI Taxonomy" id="1605891"/>
    <lineage>
        <taxon>Bacteria</taxon>
        <taxon>Pseudomonadati</taxon>
        <taxon>Pseudomonadota</taxon>
        <taxon>Gammaproteobacteria</taxon>
        <taxon>Lysobacterales</taxon>
        <taxon>Lysobacteraceae</taxon>
        <taxon>Marilutibacter</taxon>
    </lineage>
</organism>
<gene>
    <name evidence="4" type="ORF">C9I47_0367</name>
</gene>
<keyword evidence="1" id="KW-0472">Membrane</keyword>
<dbReference type="InterPro" id="IPR050491">
    <property type="entry name" value="AmpC-like"/>
</dbReference>
<dbReference type="Pfam" id="PF00144">
    <property type="entry name" value="Beta-lactamase"/>
    <property type="match status" value="1"/>
</dbReference>
<evidence type="ECO:0000256" key="1">
    <source>
        <dbReference type="SAM" id="Phobius"/>
    </source>
</evidence>
<dbReference type="Proteomes" id="UP000249447">
    <property type="component" value="Chromosome"/>
</dbReference>
<protein>
    <submittedName>
        <fullName evidence="4">Beta-lactamase</fullName>
    </submittedName>
</protein>
<keyword evidence="1" id="KW-1133">Transmembrane helix</keyword>
<dbReference type="OrthoDB" id="119951at2"/>
<feature type="transmembrane region" description="Helical" evidence="1">
    <location>
        <begin position="637"/>
        <end position="656"/>
    </location>
</feature>
<dbReference type="Gene3D" id="3.40.710.10">
    <property type="entry name" value="DD-peptidase/beta-lactamase superfamily"/>
    <property type="match status" value="1"/>
</dbReference>
<dbReference type="PANTHER" id="PTHR46825:SF9">
    <property type="entry name" value="BETA-LACTAMASE-RELATED DOMAIN-CONTAINING PROTEIN"/>
    <property type="match status" value="1"/>
</dbReference>
<name>A0A2U9T3G6_9GAMM</name>
<proteinExistence type="predicted"/>
<feature type="signal peptide" evidence="2">
    <location>
        <begin position="1"/>
        <end position="23"/>
    </location>
</feature>
<keyword evidence="1" id="KW-0812">Transmembrane</keyword>
<accession>A0A2U9T3G6</accession>
<dbReference type="RefSeq" id="WP_111265270.1">
    <property type="nucleotide sequence ID" value="NZ_CP029843.1"/>
</dbReference>
<evidence type="ECO:0000313" key="5">
    <source>
        <dbReference type="Proteomes" id="UP000249447"/>
    </source>
</evidence>
<dbReference type="KEGG" id="lmb:C9I47_0367"/>
<dbReference type="AlphaFoldDB" id="A0A2U9T3G6"/>
<evidence type="ECO:0000259" key="3">
    <source>
        <dbReference type="Pfam" id="PF00144"/>
    </source>
</evidence>
<dbReference type="SUPFAM" id="SSF56601">
    <property type="entry name" value="beta-lactamase/transpeptidase-like"/>
    <property type="match status" value="1"/>
</dbReference>
<evidence type="ECO:0000256" key="2">
    <source>
        <dbReference type="SAM" id="SignalP"/>
    </source>
</evidence>
<feature type="transmembrane region" description="Helical" evidence="1">
    <location>
        <begin position="603"/>
        <end position="625"/>
    </location>
</feature>
<evidence type="ECO:0000313" key="4">
    <source>
        <dbReference type="EMBL" id="AWV06092.1"/>
    </source>
</evidence>
<keyword evidence="2" id="KW-0732">Signal</keyword>
<sequence>MTMFKLRPLLLAGLMCCAGVASGQEAPARMETPTMAGIGEGPSAPEPSQRLDAAELEAYVDGVVEAYMKRLGIAGVTVAVVDARGPLLLRGYGIATQKAVPGRVRADATLFRIGSVSKTFTYLEALKLIDAGRLDLDAPVNDYLPEDLALADDGYPPVRIRHLLTHTAGYEDSALGHLFARSPQEALSLHDYVLRHRPRRVREPGLHAVYSNYSLALLGAVLANVSGVPFEALMERELFEPMGMDVTTFREPLGEDDERTASAWLRDMWSEGFKRTQGGFEKQDFEYIAQLAPAGSASSTSVDMARYMRMLLGRGELDGKRILPASAFARLQGEPLFRTAPQATGFAYGFFRKRYGDVRSLEHGGATLYFHSNMVVVPELGFGVFVSTNTDTGVRLAAELPGLLLERYFPAARSDPPQMPAADEGEALAPYLGAYLGERRNYTRSEKLLLSTVVEVGATAGGHLTLSAGGETSRWARLSDDVFASVEGPGRLVFLRDGAGRVSGFVSPGGHDVFDRAGAFEVPGRLYALLALAGLAAVGVLAGAWLRRRRRCADAGGRSSVRWLAFTALAWLLFLALFATAFVQISAAGDAAIFEYPSTLLRVALWAALPALLLTLASVALLWRAWRSKAFGLWRKLRHTLALTAFVLAGYGVWVWNMVGWKL</sequence>
<feature type="transmembrane region" description="Helical" evidence="1">
    <location>
        <begin position="561"/>
        <end position="583"/>
    </location>
</feature>
<dbReference type="InterPro" id="IPR012338">
    <property type="entry name" value="Beta-lactam/transpept-like"/>
</dbReference>
<feature type="transmembrane region" description="Helical" evidence="1">
    <location>
        <begin position="526"/>
        <end position="546"/>
    </location>
</feature>
<dbReference type="EMBL" id="CP029843">
    <property type="protein sequence ID" value="AWV06092.1"/>
    <property type="molecule type" value="Genomic_DNA"/>
</dbReference>
<feature type="domain" description="Beta-lactamase-related" evidence="3">
    <location>
        <begin position="60"/>
        <end position="401"/>
    </location>
</feature>
<reference evidence="4 5" key="1">
    <citation type="submission" date="2018-05" db="EMBL/GenBank/DDBJ databases">
        <title>The complete genome of Lysobacter maris HZ9B, a marine bacterium antagonistic against terrestrial plant pathogens.</title>
        <authorList>
            <person name="Zhang X.-Q."/>
        </authorList>
    </citation>
    <scope>NUCLEOTIDE SEQUENCE [LARGE SCALE GENOMIC DNA]</scope>
    <source>
        <strain evidence="4 5">HZ9B</strain>
    </source>
</reference>
<keyword evidence="5" id="KW-1185">Reference proteome</keyword>
<feature type="chain" id="PRO_5016090783" evidence="2">
    <location>
        <begin position="24"/>
        <end position="663"/>
    </location>
</feature>
<dbReference type="InterPro" id="IPR001466">
    <property type="entry name" value="Beta-lactam-related"/>
</dbReference>
<dbReference type="PANTHER" id="PTHR46825">
    <property type="entry name" value="D-ALANYL-D-ALANINE-CARBOXYPEPTIDASE/ENDOPEPTIDASE AMPH"/>
    <property type="match status" value="1"/>
</dbReference>